<dbReference type="InterPro" id="IPR009003">
    <property type="entry name" value="Peptidase_S1_PA"/>
</dbReference>
<keyword evidence="2" id="KW-0645">Protease</keyword>
<accession>A0A3N7HJY6</accession>
<keyword evidence="2" id="KW-0378">Hydrolase</keyword>
<dbReference type="InterPro" id="IPR001940">
    <property type="entry name" value="Peptidase_S1C"/>
</dbReference>
<proteinExistence type="predicted"/>
<sequence length="348" mass="36109">MTSLRWTTLWGAALAGLAAPLVHAAALQPAQVYDKVSPSVWRVQTYDVDGLPIGIGSGVVIAPDTLVTNCHVLAKAKRVAVKHDKISIDAKLDLWDPPRDVCQIKAPNLNAPAVKLGDASALSVGQNVFAIGNPKGLDLTMSAGLLSSIRRNDKDQIILLQTSAAISGGSSGGGLFDDQGVLIGLTTIGSITGDAQNLNFAVPVDWVKELPQRHAKAAAAAAAKAASAAASAPTAVAAAAPPAVPPNVVAAAVTAPAKGGIEDVSRLPYASEQMRDRYRVFLTRPLPRAFVISEGGKWYQAWGTKVKDPAAPTDPGARALAECEKLGAGKCFLYAVDDKVVYDKAEGQ</sequence>
<dbReference type="SUPFAM" id="SSF50494">
    <property type="entry name" value="Trypsin-like serine proteases"/>
    <property type="match status" value="1"/>
</dbReference>
<dbReference type="PRINTS" id="PR00834">
    <property type="entry name" value="PROTEASES2C"/>
</dbReference>
<organism evidence="2 3">
    <name type="scientific">Piscinibacter terrae</name>
    <dbReference type="NCBI Taxonomy" id="2496871"/>
    <lineage>
        <taxon>Bacteria</taxon>
        <taxon>Pseudomonadati</taxon>
        <taxon>Pseudomonadota</taxon>
        <taxon>Betaproteobacteria</taxon>
        <taxon>Burkholderiales</taxon>
        <taxon>Sphaerotilaceae</taxon>
        <taxon>Piscinibacter</taxon>
    </lineage>
</organism>
<reference evidence="2 3" key="1">
    <citation type="submission" date="2018-08" db="EMBL/GenBank/DDBJ databases">
        <authorList>
            <person name="Khan S.A."/>
            <person name="Jeon C.O."/>
            <person name="Chun B.H."/>
            <person name="Jeong S.E."/>
        </authorList>
    </citation>
    <scope>NUCLEOTIDE SEQUENCE [LARGE SCALE GENOMIC DNA]</scope>
    <source>
        <strain evidence="2 3">S-16</strain>
    </source>
</reference>
<dbReference type="Proteomes" id="UP000267464">
    <property type="component" value="Unassembled WGS sequence"/>
</dbReference>
<dbReference type="PANTHER" id="PTHR22939:SF129">
    <property type="entry name" value="SERINE PROTEASE HTRA2, MITOCHONDRIAL"/>
    <property type="match status" value="1"/>
</dbReference>
<keyword evidence="1" id="KW-0732">Signal</keyword>
<evidence type="ECO:0000313" key="2">
    <source>
        <dbReference type="EMBL" id="RQP22384.1"/>
    </source>
</evidence>
<dbReference type="PANTHER" id="PTHR22939">
    <property type="entry name" value="SERINE PROTEASE FAMILY S1C HTRA-RELATED"/>
    <property type="match status" value="1"/>
</dbReference>
<dbReference type="RefSeq" id="WP_124542601.1">
    <property type="nucleotide sequence ID" value="NZ_QUSW01000007.1"/>
</dbReference>
<dbReference type="GO" id="GO:0004252">
    <property type="term" value="F:serine-type endopeptidase activity"/>
    <property type="evidence" value="ECO:0007669"/>
    <property type="project" value="InterPro"/>
</dbReference>
<feature type="chain" id="PRO_5017984247" evidence="1">
    <location>
        <begin position="25"/>
        <end position="348"/>
    </location>
</feature>
<feature type="signal peptide" evidence="1">
    <location>
        <begin position="1"/>
        <end position="24"/>
    </location>
</feature>
<dbReference type="Gene3D" id="2.40.10.120">
    <property type="match status" value="1"/>
</dbReference>
<evidence type="ECO:0000313" key="3">
    <source>
        <dbReference type="Proteomes" id="UP000267464"/>
    </source>
</evidence>
<keyword evidence="3" id="KW-1185">Reference proteome</keyword>
<evidence type="ECO:0000256" key="1">
    <source>
        <dbReference type="SAM" id="SignalP"/>
    </source>
</evidence>
<dbReference type="Pfam" id="PF13365">
    <property type="entry name" value="Trypsin_2"/>
    <property type="match status" value="1"/>
</dbReference>
<protein>
    <submittedName>
        <fullName evidence="2">Serine protease</fullName>
    </submittedName>
</protein>
<dbReference type="OrthoDB" id="8559002at2"/>
<dbReference type="EMBL" id="QUSW01000007">
    <property type="protein sequence ID" value="RQP22384.1"/>
    <property type="molecule type" value="Genomic_DNA"/>
</dbReference>
<dbReference type="AlphaFoldDB" id="A0A3N7HJY6"/>
<comment type="caution">
    <text evidence="2">The sequence shown here is derived from an EMBL/GenBank/DDBJ whole genome shotgun (WGS) entry which is preliminary data.</text>
</comment>
<name>A0A3N7HJY6_9BURK</name>
<reference evidence="2 3" key="2">
    <citation type="submission" date="2018-12" db="EMBL/GenBank/DDBJ databases">
        <title>Rhizobacter gummiphilus sp. nov., a rubber-degrading bacterium isolated from the soil of a botanical garden in Japan.</title>
        <authorList>
            <person name="Shunsuke S.S."/>
        </authorList>
    </citation>
    <scope>NUCLEOTIDE SEQUENCE [LARGE SCALE GENOMIC DNA]</scope>
    <source>
        <strain evidence="2 3">S-16</strain>
    </source>
</reference>
<gene>
    <name evidence="2" type="ORF">DZC73_22270</name>
</gene>
<dbReference type="GO" id="GO:0006508">
    <property type="term" value="P:proteolysis"/>
    <property type="evidence" value="ECO:0007669"/>
    <property type="project" value="UniProtKB-KW"/>
</dbReference>